<keyword evidence="1" id="KW-0472">Membrane</keyword>
<evidence type="ECO:0000256" key="1">
    <source>
        <dbReference type="SAM" id="Phobius"/>
    </source>
</evidence>
<keyword evidence="1" id="KW-1133">Transmembrane helix</keyword>
<feature type="transmembrane region" description="Helical" evidence="1">
    <location>
        <begin position="142"/>
        <end position="162"/>
    </location>
</feature>
<name>A0A3Q8XQV3_9HYPH</name>
<feature type="transmembrane region" description="Helical" evidence="1">
    <location>
        <begin position="37"/>
        <end position="56"/>
    </location>
</feature>
<accession>A0A3Q8XQV3</accession>
<proteinExistence type="predicted"/>
<dbReference type="KEGG" id="abaw:D5400_18785"/>
<evidence type="ECO:0000313" key="3">
    <source>
        <dbReference type="Proteomes" id="UP000268192"/>
    </source>
</evidence>
<keyword evidence="1" id="KW-0812">Transmembrane</keyword>
<reference evidence="2 3" key="1">
    <citation type="submission" date="2018-09" db="EMBL/GenBank/DDBJ databases">
        <title>Marinorhizobium profundi gen. nov., sp. nov., isolated from a deep-sea sediment sample from the New Britain Trench and proposal of Marinorhizobiaceae fam. nov. in the order Rhizobiales of the class Alphaproteobacteria.</title>
        <authorList>
            <person name="Cao J."/>
        </authorList>
    </citation>
    <scope>NUCLEOTIDE SEQUENCE [LARGE SCALE GENOMIC DNA]</scope>
    <source>
        <strain evidence="2 3">WS11</strain>
    </source>
</reference>
<protein>
    <submittedName>
        <fullName evidence="2">Uncharacterized protein</fullName>
    </submittedName>
</protein>
<organism evidence="2 3">
    <name type="scientific">Georhizobium profundi</name>
    <dbReference type="NCBI Taxonomy" id="2341112"/>
    <lineage>
        <taxon>Bacteria</taxon>
        <taxon>Pseudomonadati</taxon>
        <taxon>Pseudomonadota</taxon>
        <taxon>Alphaproteobacteria</taxon>
        <taxon>Hyphomicrobiales</taxon>
        <taxon>Rhizobiaceae</taxon>
        <taxon>Georhizobium</taxon>
    </lineage>
</organism>
<dbReference type="AlphaFoldDB" id="A0A3Q8XQV3"/>
<dbReference type="Proteomes" id="UP000268192">
    <property type="component" value="Chromosome"/>
</dbReference>
<dbReference type="RefSeq" id="WP_126011591.1">
    <property type="nucleotide sequence ID" value="NZ_CP032509.1"/>
</dbReference>
<sequence>MAIVESVSVEKKAAIEIFYDKVREQIRSENELYNQRIIWLITMQAFLFATLGLILQAKYSTSPGLRDAIFYVSFILIPLTGVYVGLACYRMLGQARDNLDALGKLWDMKSVDLADAKEISFYPHPKGLNEPIRKRDLSPVRAAYIPLIFVFVWPIFFIFLILA</sequence>
<dbReference type="EMBL" id="CP032509">
    <property type="protein sequence ID" value="AZN73062.1"/>
    <property type="molecule type" value="Genomic_DNA"/>
</dbReference>
<evidence type="ECO:0000313" key="2">
    <source>
        <dbReference type="EMBL" id="AZN73062.1"/>
    </source>
</evidence>
<gene>
    <name evidence="2" type="ORF">D5400_18785</name>
</gene>
<dbReference type="OrthoDB" id="7871868at2"/>
<feature type="transmembrane region" description="Helical" evidence="1">
    <location>
        <begin position="68"/>
        <end position="89"/>
    </location>
</feature>
<keyword evidence="3" id="KW-1185">Reference proteome</keyword>